<organism evidence="2 3">
    <name type="scientific">Triparma retinervis</name>
    <dbReference type="NCBI Taxonomy" id="2557542"/>
    <lineage>
        <taxon>Eukaryota</taxon>
        <taxon>Sar</taxon>
        <taxon>Stramenopiles</taxon>
        <taxon>Ochrophyta</taxon>
        <taxon>Bolidophyceae</taxon>
        <taxon>Parmales</taxon>
        <taxon>Triparmaceae</taxon>
        <taxon>Triparma</taxon>
    </lineage>
</organism>
<comment type="caution">
    <text evidence="2">The sequence shown here is derived from an EMBL/GenBank/DDBJ whole genome shotgun (WGS) entry which is preliminary data.</text>
</comment>
<sequence length="412" mass="44231">MGTPGKPFSPSTPPAFMQFINDLCHLPIVAPVAYVGFWSVFCLLSPIGAIVLLISLPFRVINDLYLCVRATIYDRINPNNPSPDHAELVVVITGCDTGFGNDLALKFLTSPPPPCPGCSSSSVTVFALCYSEPGCARVSKQSAGGKAYKSNRLLPVQCDVTSEASVKGAFSAIEAHVSRPKEGGEKCFLHTVVNNAGKERGVACSFERDMEVNYFGSIRVIKASLPLIKSQATAASPSSRFVGTCVVNVTSMAGLCASPNMGSYTGSKHAMEAVSTCLSYELRPWGCKVTTVNPSFHKTPLVDGIENFIDVMYSQSPVARSDYGPSYCSALKSLSVVGSKVCEWRPHNVSGCIYRQVYHGRGGQLMVGMDARYAIAVIRHLPADVQRAMVAGWPGAQFYMGEKPDLCKNKLA</sequence>
<keyword evidence="3" id="KW-1185">Reference proteome</keyword>
<keyword evidence="1" id="KW-1133">Transmembrane helix</keyword>
<proteinExistence type="predicted"/>
<dbReference type="SUPFAM" id="SSF51735">
    <property type="entry name" value="NAD(P)-binding Rossmann-fold domains"/>
    <property type="match status" value="1"/>
</dbReference>
<accession>A0A9W7DNV7</accession>
<dbReference type="Gene3D" id="3.40.50.720">
    <property type="entry name" value="NAD(P)-binding Rossmann-like Domain"/>
    <property type="match status" value="1"/>
</dbReference>
<evidence type="ECO:0000313" key="2">
    <source>
        <dbReference type="EMBL" id="GMH49908.1"/>
    </source>
</evidence>
<dbReference type="GO" id="GO:0016491">
    <property type="term" value="F:oxidoreductase activity"/>
    <property type="evidence" value="ECO:0007669"/>
    <property type="project" value="TreeGrafter"/>
</dbReference>
<dbReference type="Proteomes" id="UP001165082">
    <property type="component" value="Unassembled WGS sequence"/>
</dbReference>
<dbReference type="OrthoDB" id="1274115at2759"/>
<dbReference type="Pfam" id="PF00106">
    <property type="entry name" value="adh_short"/>
    <property type="match status" value="1"/>
</dbReference>
<dbReference type="EMBL" id="BRXZ01001929">
    <property type="protein sequence ID" value="GMH49908.1"/>
    <property type="molecule type" value="Genomic_DNA"/>
</dbReference>
<dbReference type="InterPro" id="IPR036291">
    <property type="entry name" value="NAD(P)-bd_dom_sf"/>
</dbReference>
<keyword evidence="1" id="KW-0812">Transmembrane</keyword>
<dbReference type="InterPro" id="IPR020904">
    <property type="entry name" value="Sc_DH/Rdtase_CS"/>
</dbReference>
<dbReference type="PANTHER" id="PTHR43313:SF1">
    <property type="entry name" value="3BETA-HYDROXYSTEROID DEHYDROGENASE DHS-16"/>
    <property type="match status" value="1"/>
</dbReference>
<protein>
    <submittedName>
        <fullName evidence="2">Uncharacterized protein</fullName>
    </submittedName>
</protein>
<reference evidence="2" key="1">
    <citation type="submission" date="2022-07" db="EMBL/GenBank/DDBJ databases">
        <title>Genome analysis of Parmales, a sister group of diatoms, reveals the evolutionary specialization of diatoms from phago-mixotrophs to photoautotrophs.</title>
        <authorList>
            <person name="Ban H."/>
            <person name="Sato S."/>
            <person name="Yoshikawa S."/>
            <person name="Kazumasa Y."/>
            <person name="Nakamura Y."/>
            <person name="Ichinomiya M."/>
            <person name="Saitoh K."/>
            <person name="Sato N."/>
            <person name="Blanc-Mathieu R."/>
            <person name="Endo H."/>
            <person name="Kuwata A."/>
            <person name="Ogata H."/>
        </authorList>
    </citation>
    <scope>NUCLEOTIDE SEQUENCE</scope>
</reference>
<keyword evidence="1" id="KW-0472">Membrane</keyword>
<dbReference type="PANTHER" id="PTHR43313">
    <property type="entry name" value="SHORT-CHAIN DEHYDROGENASE/REDUCTASE FAMILY 9C"/>
    <property type="match status" value="1"/>
</dbReference>
<gene>
    <name evidence="2" type="ORF">TrRE_jg13458</name>
</gene>
<evidence type="ECO:0000256" key="1">
    <source>
        <dbReference type="SAM" id="Phobius"/>
    </source>
</evidence>
<dbReference type="AlphaFoldDB" id="A0A9W7DNV7"/>
<evidence type="ECO:0000313" key="3">
    <source>
        <dbReference type="Proteomes" id="UP001165082"/>
    </source>
</evidence>
<dbReference type="InterPro" id="IPR002347">
    <property type="entry name" value="SDR_fam"/>
</dbReference>
<dbReference type="PRINTS" id="PR00081">
    <property type="entry name" value="GDHRDH"/>
</dbReference>
<name>A0A9W7DNV7_9STRA</name>
<dbReference type="PROSITE" id="PS00061">
    <property type="entry name" value="ADH_SHORT"/>
    <property type="match status" value="1"/>
</dbReference>
<feature type="transmembrane region" description="Helical" evidence="1">
    <location>
        <begin position="35"/>
        <end position="56"/>
    </location>
</feature>
<dbReference type="GO" id="GO:0008202">
    <property type="term" value="P:steroid metabolic process"/>
    <property type="evidence" value="ECO:0007669"/>
    <property type="project" value="TreeGrafter"/>
</dbReference>